<feature type="transmembrane region" description="Helical" evidence="6">
    <location>
        <begin position="421"/>
        <end position="443"/>
    </location>
</feature>
<feature type="transmembrane region" description="Helical" evidence="6">
    <location>
        <begin position="328"/>
        <end position="349"/>
    </location>
</feature>
<feature type="transmembrane region" description="Helical" evidence="6">
    <location>
        <begin position="183"/>
        <end position="206"/>
    </location>
</feature>
<proteinExistence type="predicted"/>
<organism evidence="8 9">
    <name type="scientific">Saitozyma podzolica</name>
    <dbReference type="NCBI Taxonomy" id="1890683"/>
    <lineage>
        <taxon>Eukaryota</taxon>
        <taxon>Fungi</taxon>
        <taxon>Dikarya</taxon>
        <taxon>Basidiomycota</taxon>
        <taxon>Agaricomycotina</taxon>
        <taxon>Tremellomycetes</taxon>
        <taxon>Tremellales</taxon>
        <taxon>Trimorphomycetaceae</taxon>
        <taxon>Saitozyma</taxon>
    </lineage>
</organism>
<feature type="transmembrane region" description="Helical" evidence="6">
    <location>
        <begin position="148"/>
        <end position="171"/>
    </location>
</feature>
<dbReference type="Pfam" id="PF06609">
    <property type="entry name" value="TRI12"/>
    <property type="match status" value="1"/>
</dbReference>
<dbReference type="GO" id="GO:0022857">
    <property type="term" value="F:transmembrane transporter activity"/>
    <property type="evidence" value="ECO:0007669"/>
    <property type="project" value="InterPro"/>
</dbReference>
<evidence type="ECO:0000256" key="3">
    <source>
        <dbReference type="ARBA" id="ARBA00022692"/>
    </source>
</evidence>
<keyword evidence="5 6" id="KW-0472">Membrane</keyword>
<dbReference type="PANTHER" id="PTHR23501">
    <property type="entry name" value="MAJOR FACILITATOR SUPERFAMILY"/>
    <property type="match status" value="1"/>
</dbReference>
<dbReference type="InterPro" id="IPR036259">
    <property type="entry name" value="MFS_trans_sf"/>
</dbReference>
<feature type="transmembrane region" description="Helical" evidence="6">
    <location>
        <begin position="455"/>
        <end position="477"/>
    </location>
</feature>
<feature type="transmembrane region" description="Helical" evidence="6">
    <location>
        <begin position="59"/>
        <end position="86"/>
    </location>
</feature>
<feature type="transmembrane region" description="Helical" evidence="6">
    <location>
        <begin position="369"/>
        <end position="385"/>
    </location>
</feature>
<dbReference type="EMBL" id="RSCD01000001">
    <property type="protein sequence ID" value="RSH95224.1"/>
    <property type="molecule type" value="Genomic_DNA"/>
</dbReference>
<gene>
    <name evidence="8" type="ORF">EHS25_000310</name>
</gene>
<feature type="transmembrane region" description="Helical" evidence="6">
    <location>
        <begin position="547"/>
        <end position="566"/>
    </location>
</feature>
<protein>
    <recommendedName>
        <fullName evidence="7">Major facilitator superfamily (MFS) profile domain-containing protein</fullName>
    </recommendedName>
</protein>
<keyword evidence="9" id="KW-1185">Reference proteome</keyword>
<keyword evidence="3 6" id="KW-0812">Transmembrane</keyword>
<feature type="transmembrane region" description="Helical" evidence="6">
    <location>
        <begin position="291"/>
        <end position="308"/>
    </location>
</feature>
<feature type="transmembrane region" description="Helical" evidence="6">
    <location>
        <begin position="218"/>
        <end position="237"/>
    </location>
</feature>
<comment type="caution">
    <text evidence="8">The sequence shown here is derived from an EMBL/GenBank/DDBJ whole genome shotgun (WGS) entry which is preliminary data.</text>
</comment>
<comment type="subcellular location">
    <subcellularLocation>
        <location evidence="1">Membrane</location>
        <topology evidence="1">Multi-pass membrane protein</topology>
    </subcellularLocation>
</comment>
<dbReference type="PANTHER" id="PTHR23501:SF195">
    <property type="entry name" value="PEP5"/>
    <property type="match status" value="1"/>
</dbReference>
<evidence type="ECO:0000256" key="6">
    <source>
        <dbReference type="SAM" id="Phobius"/>
    </source>
</evidence>
<evidence type="ECO:0000313" key="8">
    <source>
        <dbReference type="EMBL" id="RSH95224.1"/>
    </source>
</evidence>
<keyword evidence="2" id="KW-0813">Transport</keyword>
<evidence type="ECO:0000256" key="1">
    <source>
        <dbReference type="ARBA" id="ARBA00004141"/>
    </source>
</evidence>
<accession>A0A427YVQ8</accession>
<dbReference type="CDD" id="cd06179">
    <property type="entry name" value="MFS_TRI12_like"/>
    <property type="match status" value="1"/>
</dbReference>
<dbReference type="OrthoDB" id="2587356at2759"/>
<dbReference type="PROSITE" id="PS50850">
    <property type="entry name" value="MFS"/>
    <property type="match status" value="1"/>
</dbReference>
<feature type="domain" description="Major facilitator superfamily (MFS) profile" evidence="7">
    <location>
        <begin position="58"/>
        <end position="571"/>
    </location>
</feature>
<evidence type="ECO:0000256" key="4">
    <source>
        <dbReference type="ARBA" id="ARBA00022989"/>
    </source>
</evidence>
<name>A0A427YVQ8_9TREE</name>
<feature type="transmembrane region" description="Helical" evidence="6">
    <location>
        <begin position="397"/>
        <end position="415"/>
    </location>
</feature>
<dbReference type="AlphaFoldDB" id="A0A427YVQ8"/>
<evidence type="ECO:0000313" key="9">
    <source>
        <dbReference type="Proteomes" id="UP000279259"/>
    </source>
</evidence>
<dbReference type="GO" id="GO:0005886">
    <property type="term" value="C:plasma membrane"/>
    <property type="evidence" value="ECO:0007669"/>
    <property type="project" value="TreeGrafter"/>
</dbReference>
<dbReference type="Proteomes" id="UP000279259">
    <property type="component" value="Unassembled WGS sequence"/>
</dbReference>
<keyword evidence="4 6" id="KW-1133">Transmembrane helix</keyword>
<evidence type="ECO:0000259" key="7">
    <source>
        <dbReference type="PROSITE" id="PS50850"/>
    </source>
</evidence>
<dbReference type="InterPro" id="IPR053791">
    <property type="entry name" value="MFS_Tri12-like"/>
</dbReference>
<dbReference type="SUPFAM" id="SSF103473">
    <property type="entry name" value="MFS general substrate transporter"/>
    <property type="match status" value="1"/>
</dbReference>
<dbReference type="InterPro" id="IPR020846">
    <property type="entry name" value="MFS_dom"/>
</dbReference>
<dbReference type="Gene3D" id="1.20.1250.20">
    <property type="entry name" value="MFS general substrate transporter like domains"/>
    <property type="match status" value="1"/>
</dbReference>
<reference evidence="8 9" key="1">
    <citation type="submission" date="2018-11" db="EMBL/GenBank/DDBJ databases">
        <title>Genome sequence of Saitozyma podzolica DSM 27192.</title>
        <authorList>
            <person name="Aliyu H."/>
            <person name="Gorte O."/>
            <person name="Ochsenreither K."/>
        </authorList>
    </citation>
    <scope>NUCLEOTIDE SEQUENCE [LARGE SCALE GENOMIC DNA]</scope>
    <source>
        <strain evidence="8 9">DSM 27192</strain>
    </source>
</reference>
<dbReference type="InterPro" id="IPR010573">
    <property type="entry name" value="MFS_Str1/Tri12-like"/>
</dbReference>
<feature type="transmembrane region" description="Helical" evidence="6">
    <location>
        <begin position="258"/>
        <end position="279"/>
    </location>
</feature>
<evidence type="ECO:0000256" key="5">
    <source>
        <dbReference type="ARBA" id="ARBA00023136"/>
    </source>
</evidence>
<sequence>MSAIVISTFADEHQHDPDQPQVDRKVEAEHVEQSSVTANQDNLAYADEEEEPELHARTYLAIAALFVLNFVQVFALTGPPAILTYIGGDLDGSSIQNWVPNALSLVQAVGGPVISFASDTFQARKTLLIGTCTVSFIGAAIAPGSSNIYRVIVAQILIGFGFAAVPLAYAIPSEILPRRWRPIAQSLMNVAAAAGAITAPLVGGALSRSSAHNGWRNFYWVQMSLWGVTVIGVIIGYRPPKRHTKLDNLTLVQKLGRLDLPGMGLLTAGLTLLLTGLSLGGNPWAWSDVRVVSTLVVGIVTLVAFGIFEWKGTKTGILHHELFASRTFPVCVSLIFVEGVLLFSIIIFYPALTNALFETDPLLGGLRTIPFWVCAGGATVIYGLWSSKRRTIRSPLMTGFAIMTAGLIGLATIQPDQSTRAIVFDGLAGLGFGSLLILIVAGVQLSTPHHLIATATAVVTSSRAIAASTFTAIYAAALTSRTAVKLPSYVASAAQLGGLPPSSVEPFVEALLNNDAATLFSIPGVTPAIVTSGVAALKQALADSFRIVYIIAIPFGVVAIILCWFLEDMSKAMTYRVDAPVEELHAKREQGNA</sequence>
<evidence type="ECO:0000256" key="2">
    <source>
        <dbReference type="ARBA" id="ARBA00022448"/>
    </source>
</evidence>